<dbReference type="EnsemblPlants" id="TuG1812G0100001439.01.T01">
    <property type="protein sequence ID" value="TuG1812G0100001439.01.T01.cds244150"/>
    <property type="gene ID" value="TuG1812G0100001439.01"/>
</dbReference>
<reference evidence="2" key="1">
    <citation type="journal article" date="2013" name="Nature">
        <title>Draft genome of the wheat A-genome progenitor Triticum urartu.</title>
        <authorList>
            <person name="Ling H.Q."/>
            <person name="Zhao S."/>
            <person name="Liu D."/>
            <person name="Wang J."/>
            <person name="Sun H."/>
            <person name="Zhang C."/>
            <person name="Fan H."/>
            <person name="Li D."/>
            <person name="Dong L."/>
            <person name="Tao Y."/>
            <person name="Gao C."/>
            <person name="Wu H."/>
            <person name="Li Y."/>
            <person name="Cui Y."/>
            <person name="Guo X."/>
            <person name="Zheng S."/>
            <person name="Wang B."/>
            <person name="Yu K."/>
            <person name="Liang Q."/>
            <person name="Yang W."/>
            <person name="Lou X."/>
            <person name="Chen J."/>
            <person name="Feng M."/>
            <person name="Jian J."/>
            <person name="Zhang X."/>
            <person name="Luo G."/>
            <person name="Jiang Y."/>
            <person name="Liu J."/>
            <person name="Wang Z."/>
            <person name="Sha Y."/>
            <person name="Zhang B."/>
            <person name="Wu H."/>
            <person name="Tang D."/>
            <person name="Shen Q."/>
            <person name="Xue P."/>
            <person name="Zou S."/>
            <person name="Wang X."/>
            <person name="Liu X."/>
            <person name="Wang F."/>
            <person name="Yang Y."/>
            <person name="An X."/>
            <person name="Dong Z."/>
            <person name="Zhang K."/>
            <person name="Zhang X."/>
            <person name="Luo M.C."/>
            <person name="Dvorak J."/>
            <person name="Tong Y."/>
            <person name="Wang J."/>
            <person name="Yang H."/>
            <person name="Li Z."/>
            <person name="Wang D."/>
            <person name="Zhang A."/>
            <person name="Wang J."/>
        </authorList>
    </citation>
    <scope>NUCLEOTIDE SEQUENCE</scope>
    <source>
        <strain evidence="2">cv. G1812</strain>
    </source>
</reference>
<dbReference type="PANTHER" id="PTHR33067:SF9">
    <property type="entry name" value="RNA-DIRECTED DNA POLYMERASE"/>
    <property type="match status" value="1"/>
</dbReference>
<keyword evidence="2" id="KW-1185">Reference proteome</keyword>
<dbReference type="Gene3D" id="2.40.70.10">
    <property type="entry name" value="Acid Proteases"/>
    <property type="match status" value="1"/>
</dbReference>
<dbReference type="SUPFAM" id="SSF50630">
    <property type="entry name" value="Acid proteases"/>
    <property type="match status" value="1"/>
</dbReference>
<dbReference type="CDD" id="cd00303">
    <property type="entry name" value="retropepsin_like"/>
    <property type="match status" value="1"/>
</dbReference>
<dbReference type="InterPro" id="IPR021109">
    <property type="entry name" value="Peptidase_aspartic_dom_sf"/>
</dbReference>
<evidence type="ECO:0000313" key="2">
    <source>
        <dbReference type="Proteomes" id="UP000015106"/>
    </source>
</evidence>
<evidence type="ECO:0008006" key="3">
    <source>
        <dbReference type="Google" id="ProtNLM"/>
    </source>
</evidence>
<dbReference type="AlphaFoldDB" id="A0A8R7JZA6"/>
<dbReference type="Gramene" id="TuG1812G0100001439.01.T01">
    <property type="protein sequence ID" value="TuG1812G0100001439.01.T01.cds244150"/>
    <property type="gene ID" value="TuG1812G0100001439.01"/>
</dbReference>
<evidence type="ECO:0000313" key="1">
    <source>
        <dbReference type="EnsemblPlants" id="TuG1812G0100001439.01.T01.cds244150"/>
    </source>
</evidence>
<reference evidence="1" key="2">
    <citation type="submission" date="2018-03" db="EMBL/GenBank/DDBJ databases">
        <title>The Triticum urartu genome reveals the dynamic nature of wheat genome evolution.</title>
        <authorList>
            <person name="Ling H."/>
            <person name="Ma B."/>
            <person name="Shi X."/>
            <person name="Liu H."/>
            <person name="Dong L."/>
            <person name="Sun H."/>
            <person name="Cao Y."/>
            <person name="Gao Q."/>
            <person name="Zheng S."/>
            <person name="Li Y."/>
            <person name="Yu Y."/>
            <person name="Du H."/>
            <person name="Qi M."/>
            <person name="Li Y."/>
            <person name="Yu H."/>
            <person name="Cui Y."/>
            <person name="Wang N."/>
            <person name="Chen C."/>
            <person name="Wu H."/>
            <person name="Zhao Y."/>
            <person name="Zhang J."/>
            <person name="Li Y."/>
            <person name="Zhou W."/>
            <person name="Zhang B."/>
            <person name="Hu W."/>
            <person name="Eijk M."/>
            <person name="Tang J."/>
            <person name="Witsenboer H."/>
            <person name="Zhao S."/>
            <person name="Li Z."/>
            <person name="Zhang A."/>
            <person name="Wang D."/>
            <person name="Liang C."/>
        </authorList>
    </citation>
    <scope>NUCLEOTIDE SEQUENCE [LARGE SCALE GENOMIC DNA]</scope>
    <source>
        <strain evidence="1">cv. G1812</strain>
    </source>
</reference>
<name>A0A8R7JZA6_TRIUA</name>
<dbReference type="PANTHER" id="PTHR33067">
    <property type="entry name" value="RNA-DIRECTED DNA POLYMERASE-RELATED"/>
    <property type="match status" value="1"/>
</dbReference>
<dbReference type="Proteomes" id="UP000015106">
    <property type="component" value="Chromosome 1"/>
</dbReference>
<protein>
    <recommendedName>
        <fullName evidence="3">Aspartic peptidase DDI1-type domain-containing protein</fullName>
    </recommendedName>
</protein>
<proteinExistence type="predicted"/>
<sequence length="189" mass="20932">MVRSNEEKAGVLDTSHVLEYNYTAADFVKMITMKYPLPEVTNNEAYNVFVEEVVAKVHEPDDERKKLYSKLPTKQEDAFEPTIEIEIGLNKFGALCDLGASVSTIPKSVYDTLNLGPCANTKIILNMANSTFTQAVGIKHGVMVKINDCAVMIDLVIVDMPEDPIAPIILGRPFLRTIKVVINVFEGNV</sequence>
<organism evidence="1 2">
    <name type="scientific">Triticum urartu</name>
    <name type="common">Red wild einkorn</name>
    <name type="synonym">Crithodium urartu</name>
    <dbReference type="NCBI Taxonomy" id="4572"/>
    <lineage>
        <taxon>Eukaryota</taxon>
        <taxon>Viridiplantae</taxon>
        <taxon>Streptophyta</taxon>
        <taxon>Embryophyta</taxon>
        <taxon>Tracheophyta</taxon>
        <taxon>Spermatophyta</taxon>
        <taxon>Magnoliopsida</taxon>
        <taxon>Liliopsida</taxon>
        <taxon>Poales</taxon>
        <taxon>Poaceae</taxon>
        <taxon>BOP clade</taxon>
        <taxon>Pooideae</taxon>
        <taxon>Triticodae</taxon>
        <taxon>Triticeae</taxon>
        <taxon>Triticinae</taxon>
        <taxon>Triticum</taxon>
    </lineage>
</organism>
<accession>A0A8R7JZA6</accession>
<reference evidence="1" key="3">
    <citation type="submission" date="2022-06" db="UniProtKB">
        <authorList>
            <consortium name="EnsemblPlants"/>
        </authorList>
    </citation>
    <scope>IDENTIFICATION</scope>
</reference>